<comment type="caution">
    <text evidence="1">The sequence shown here is derived from an EMBL/GenBank/DDBJ whole genome shotgun (WGS) entry which is preliminary data.</text>
</comment>
<accession>A0A9R1VL83</accession>
<sequence>MGLDGCELQGPKNLSRDRRRIIGIAQNKSKMIEYGQLGELGGSTSSCRVLNGHSVLGAFLEEVGRLVMHSEGRSFRSGILSVLVAIWRYNELDDLSYQLGKLARELNESVDELDELGTSDDRGKAEA</sequence>
<reference evidence="1 2" key="1">
    <citation type="journal article" date="2017" name="Nat. Commun.">
        <title>Genome assembly with in vitro proximity ligation data and whole-genome triplication in lettuce.</title>
        <authorList>
            <person name="Reyes-Chin-Wo S."/>
            <person name="Wang Z."/>
            <person name="Yang X."/>
            <person name="Kozik A."/>
            <person name="Arikit S."/>
            <person name="Song C."/>
            <person name="Xia L."/>
            <person name="Froenicke L."/>
            <person name="Lavelle D.O."/>
            <person name="Truco M.J."/>
            <person name="Xia R."/>
            <person name="Zhu S."/>
            <person name="Xu C."/>
            <person name="Xu H."/>
            <person name="Xu X."/>
            <person name="Cox K."/>
            <person name="Korf I."/>
            <person name="Meyers B.C."/>
            <person name="Michelmore R.W."/>
        </authorList>
    </citation>
    <scope>NUCLEOTIDE SEQUENCE [LARGE SCALE GENOMIC DNA]</scope>
    <source>
        <strain evidence="2">cv. Salinas</strain>
        <tissue evidence="1">Seedlings</tissue>
    </source>
</reference>
<evidence type="ECO:0000313" key="1">
    <source>
        <dbReference type="EMBL" id="KAJ0206678.1"/>
    </source>
</evidence>
<protein>
    <submittedName>
        <fullName evidence="1">Uncharacterized protein</fullName>
    </submittedName>
</protein>
<proteinExistence type="predicted"/>
<dbReference type="AlphaFoldDB" id="A0A9R1VL83"/>
<dbReference type="EMBL" id="NBSK02000005">
    <property type="protein sequence ID" value="KAJ0206678.1"/>
    <property type="molecule type" value="Genomic_DNA"/>
</dbReference>
<evidence type="ECO:0000313" key="2">
    <source>
        <dbReference type="Proteomes" id="UP000235145"/>
    </source>
</evidence>
<name>A0A9R1VL83_LACSA</name>
<organism evidence="1 2">
    <name type="scientific">Lactuca sativa</name>
    <name type="common">Garden lettuce</name>
    <dbReference type="NCBI Taxonomy" id="4236"/>
    <lineage>
        <taxon>Eukaryota</taxon>
        <taxon>Viridiplantae</taxon>
        <taxon>Streptophyta</taxon>
        <taxon>Embryophyta</taxon>
        <taxon>Tracheophyta</taxon>
        <taxon>Spermatophyta</taxon>
        <taxon>Magnoliopsida</taxon>
        <taxon>eudicotyledons</taxon>
        <taxon>Gunneridae</taxon>
        <taxon>Pentapetalae</taxon>
        <taxon>asterids</taxon>
        <taxon>campanulids</taxon>
        <taxon>Asterales</taxon>
        <taxon>Asteraceae</taxon>
        <taxon>Cichorioideae</taxon>
        <taxon>Cichorieae</taxon>
        <taxon>Lactucinae</taxon>
        <taxon>Lactuca</taxon>
    </lineage>
</organism>
<gene>
    <name evidence="1" type="ORF">LSAT_V11C500277350</name>
</gene>
<dbReference type="Proteomes" id="UP000235145">
    <property type="component" value="Unassembled WGS sequence"/>
</dbReference>
<keyword evidence="2" id="KW-1185">Reference proteome</keyword>